<keyword evidence="2" id="KW-1133">Transmembrane helix</keyword>
<keyword evidence="2" id="KW-0812">Transmembrane</keyword>
<dbReference type="AlphaFoldDB" id="A0A9Q8JHE4"/>
<dbReference type="Proteomes" id="UP000320012">
    <property type="component" value="Unassembled WGS sequence"/>
</dbReference>
<accession>A0A9Q8JHE4</accession>
<gene>
    <name evidence="3" type="ORF">FO435_04540</name>
</gene>
<organism evidence="3 4">
    <name type="scientific">Weissella cibaria</name>
    <dbReference type="NCBI Taxonomy" id="137591"/>
    <lineage>
        <taxon>Bacteria</taxon>
        <taxon>Bacillati</taxon>
        <taxon>Bacillota</taxon>
        <taxon>Bacilli</taxon>
        <taxon>Lactobacillales</taxon>
        <taxon>Lactobacillaceae</taxon>
        <taxon>Weissella</taxon>
    </lineage>
</organism>
<evidence type="ECO:0000313" key="3">
    <source>
        <dbReference type="EMBL" id="TVV27195.1"/>
    </source>
</evidence>
<comment type="caution">
    <text evidence="3">The sequence shown here is derived from an EMBL/GenBank/DDBJ whole genome shotgun (WGS) entry which is preliminary data.</text>
</comment>
<dbReference type="RefSeq" id="WP_145463748.1">
    <property type="nucleotide sequence ID" value="NZ_CP058237.1"/>
</dbReference>
<dbReference type="EMBL" id="VNHC01000002">
    <property type="protein sequence ID" value="TVV27195.1"/>
    <property type="molecule type" value="Genomic_DNA"/>
</dbReference>
<name>A0A9Q8JHE4_9LACO</name>
<sequence>MDKKERRRRKSTGFSSPFSFSAGTVLSQPLFLMFWVFVRNEYKPTIDYLGRRCQGIGVAMIRLPATQQTDFHVSA</sequence>
<evidence type="ECO:0000256" key="1">
    <source>
        <dbReference type="SAM" id="MobiDB-lite"/>
    </source>
</evidence>
<feature type="region of interest" description="Disordered" evidence="1">
    <location>
        <begin position="1"/>
        <end position="21"/>
    </location>
</feature>
<protein>
    <submittedName>
        <fullName evidence="3">Uncharacterized protein</fullName>
    </submittedName>
</protein>
<proteinExistence type="predicted"/>
<evidence type="ECO:0000313" key="4">
    <source>
        <dbReference type="Proteomes" id="UP000320012"/>
    </source>
</evidence>
<keyword evidence="2" id="KW-0472">Membrane</keyword>
<reference evidence="3 4" key="1">
    <citation type="submission" date="2019-07" db="EMBL/GenBank/DDBJ databases">
        <title>Genome sequence of Weissella cibaria GK1.</title>
        <authorList>
            <person name="Choi H.-J."/>
        </authorList>
    </citation>
    <scope>NUCLEOTIDE SEQUENCE [LARGE SCALE GENOMIC DNA]</scope>
    <source>
        <strain evidence="3 4">GK1</strain>
    </source>
</reference>
<feature type="transmembrane region" description="Helical" evidence="2">
    <location>
        <begin position="20"/>
        <end position="38"/>
    </location>
</feature>
<feature type="compositionally biased region" description="Polar residues" evidence="1">
    <location>
        <begin position="12"/>
        <end position="21"/>
    </location>
</feature>
<feature type="compositionally biased region" description="Basic residues" evidence="1">
    <location>
        <begin position="1"/>
        <end position="11"/>
    </location>
</feature>
<evidence type="ECO:0000256" key="2">
    <source>
        <dbReference type="SAM" id="Phobius"/>
    </source>
</evidence>